<name>A0ABW5FNC4_9PSEU</name>
<feature type="domain" description="FAD-binding" evidence="4">
    <location>
        <begin position="29"/>
        <end position="391"/>
    </location>
</feature>
<comment type="cofactor">
    <cofactor evidence="1">
        <name>FAD</name>
        <dbReference type="ChEBI" id="CHEBI:57692"/>
    </cofactor>
</comment>
<accession>A0ABW5FNC4</accession>
<dbReference type="InterPro" id="IPR036188">
    <property type="entry name" value="FAD/NAD-bd_sf"/>
</dbReference>
<proteinExistence type="predicted"/>
<dbReference type="PANTHER" id="PTHR43004">
    <property type="entry name" value="TRK SYSTEM POTASSIUM UPTAKE PROTEIN"/>
    <property type="match status" value="1"/>
</dbReference>
<protein>
    <submittedName>
        <fullName evidence="5">FAD-dependent monooxygenase</fullName>
    </submittedName>
</protein>
<keyword evidence="2" id="KW-0285">Flavoprotein</keyword>
<sequence>MPTSVHQKTAPADAAAPVVTGHGAPVKDAAVVVAGGGPVGMTLALDLAGRGIEVVVLEQSATTTDNPRCNTTNARSMEYYRRLGIADDIRRAGLPLDHPTDVVYTTNLLGWELARFPFSSSGEILKGTAPEFDEWATPEPQHRVSQIYLEPVIARGVARHKHARVLRGYRVQGVEQHDDHVAVTTHRVAPDGGDGDEVVFRADYLAGCDGGASVVRKAIGATLQGDPRVAEQRVSVYFRSPELHQLLRERRPGWMYWWYGPTWRGSFVQLDGRELFLCHSRVPVGMDPQDVDPDEVMEAAIGKPVAHEKIQVVRWDPRRLVADRFHDRRVMLAGDAAHLWLPLGGFGMNTGIADAMSLSWRLAANLQGWGGPRLFEDYERERQSVGEATSRAALKIDADMTTIGRDPELHEDSERGRELRSSAGELIELTDKKQWYSQGVQFGARYVGSPGIAVDEATDDSSAIGEIDVYVPSASPGSRLPHYWRPDGSSVFDALGPGWTLLRAGSRPPVCQGLVDAAAAHGVPLFVLDLPEDEAVATYRRGAILTRPDMFVAWSGDSEPDDPARLLEGLLGLETA</sequence>
<dbReference type="Pfam" id="PF01494">
    <property type="entry name" value="FAD_binding_3"/>
    <property type="match status" value="1"/>
</dbReference>
<dbReference type="RefSeq" id="WP_378263413.1">
    <property type="nucleotide sequence ID" value="NZ_JBHUKR010000006.1"/>
</dbReference>
<dbReference type="Gene3D" id="3.30.9.10">
    <property type="entry name" value="D-Amino Acid Oxidase, subunit A, domain 2"/>
    <property type="match status" value="1"/>
</dbReference>
<dbReference type="SUPFAM" id="SSF51905">
    <property type="entry name" value="FAD/NAD(P)-binding domain"/>
    <property type="match status" value="1"/>
</dbReference>
<comment type="caution">
    <text evidence="5">The sequence shown here is derived from an EMBL/GenBank/DDBJ whole genome shotgun (WGS) entry which is preliminary data.</text>
</comment>
<dbReference type="PRINTS" id="PR00420">
    <property type="entry name" value="RNGMNOXGNASE"/>
</dbReference>
<reference evidence="6" key="1">
    <citation type="journal article" date="2019" name="Int. J. Syst. Evol. Microbiol.">
        <title>The Global Catalogue of Microorganisms (GCM) 10K type strain sequencing project: providing services to taxonomists for standard genome sequencing and annotation.</title>
        <authorList>
            <consortium name="The Broad Institute Genomics Platform"/>
            <consortium name="The Broad Institute Genome Sequencing Center for Infectious Disease"/>
            <person name="Wu L."/>
            <person name="Ma J."/>
        </authorList>
    </citation>
    <scope>NUCLEOTIDE SEQUENCE [LARGE SCALE GENOMIC DNA]</scope>
    <source>
        <strain evidence="6">CGMCC 4.7645</strain>
    </source>
</reference>
<evidence type="ECO:0000259" key="4">
    <source>
        <dbReference type="Pfam" id="PF01494"/>
    </source>
</evidence>
<dbReference type="GO" id="GO:0004497">
    <property type="term" value="F:monooxygenase activity"/>
    <property type="evidence" value="ECO:0007669"/>
    <property type="project" value="UniProtKB-KW"/>
</dbReference>
<evidence type="ECO:0000313" key="5">
    <source>
        <dbReference type="EMBL" id="MFD2416538.1"/>
    </source>
</evidence>
<dbReference type="InterPro" id="IPR002938">
    <property type="entry name" value="FAD-bd"/>
</dbReference>
<dbReference type="Proteomes" id="UP001597417">
    <property type="component" value="Unassembled WGS sequence"/>
</dbReference>
<dbReference type="Gene3D" id="3.50.50.60">
    <property type="entry name" value="FAD/NAD(P)-binding domain"/>
    <property type="match status" value="1"/>
</dbReference>
<keyword evidence="6" id="KW-1185">Reference proteome</keyword>
<keyword evidence="3" id="KW-0274">FAD</keyword>
<keyword evidence="5" id="KW-0503">Monooxygenase</keyword>
<dbReference type="EMBL" id="JBHUKR010000006">
    <property type="protein sequence ID" value="MFD2416538.1"/>
    <property type="molecule type" value="Genomic_DNA"/>
</dbReference>
<evidence type="ECO:0000256" key="3">
    <source>
        <dbReference type="ARBA" id="ARBA00022827"/>
    </source>
</evidence>
<dbReference type="InterPro" id="IPR050641">
    <property type="entry name" value="RIFMO-like"/>
</dbReference>
<gene>
    <name evidence="5" type="ORF">ACFSXZ_09350</name>
</gene>
<evidence type="ECO:0000256" key="2">
    <source>
        <dbReference type="ARBA" id="ARBA00022630"/>
    </source>
</evidence>
<dbReference type="Pfam" id="PF21274">
    <property type="entry name" value="Rng_hyd_C"/>
    <property type="match status" value="1"/>
</dbReference>
<keyword evidence="5" id="KW-0560">Oxidoreductase</keyword>
<dbReference type="PANTHER" id="PTHR43004:SF19">
    <property type="entry name" value="BINDING MONOOXYGENASE, PUTATIVE (JCVI)-RELATED"/>
    <property type="match status" value="1"/>
</dbReference>
<evidence type="ECO:0000313" key="6">
    <source>
        <dbReference type="Proteomes" id="UP001597417"/>
    </source>
</evidence>
<dbReference type="Gene3D" id="3.40.30.120">
    <property type="match status" value="1"/>
</dbReference>
<evidence type="ECO:0000256" key="1">
    <source>
        <dbReference type="ARBA" id="ARBA00001974"/>
    </source>
</evidence>
<organism evidence="5 6">
    <name type="scientific">Amycolatopsis pigmentata</name>
    <dbReference type="NCBI Taxonomy" id="450801"/>
    <lineage>
        <taxon>Bacteria</taxon>
        <taxon>Bacillati</taxon>
        <taxon>Actinomycetota</taxon>
        <taxon>Actinomycetes</taxon>
        <taxon>Pseudonocardiales</taxon>
        <taxon>Pseudonocardiaceae</taxon>
        <taxon>Amycolatopsis</taxon>
    </lineage>
</organism>
<dbReference type="NCBIfam" id="NF004780">
    <property type="entry name" value="PRK06126.1"/>
    <property type="match status" value="1"/>
</dbReference>